<gene>
    <name evidence="2" type="ORF">BIN_B_02741</name>
</gene>
<dbReference type="Gene3D" id="3.40.50.300">
    <property type="entry name" value="P-loop containing nucleotide triphosphate hydrolases"/>
    <property type="match status" value="1"/>
</dbReference>
<dbReference type="GO" id="GO:0005829">
    <property type="term" value="C:cytosol"/>
    <property type="evidence" value="ECO:0007669"/>
    <property type="project" value="TreeGrafter"/>
</dbReference>
<dbReference type="GO" id="GO:0016887">
    <property type="term" value="F:ATP hydrolysis activity"/>
    <property type="evidence" value="ECO:0007669"/>
    <property type="project" value="TreeGrafter"/>
</dbReference>
<evidence type="ECO:0000259" key="1">
    <source>
        <dbReference type="Pfam" id="PF13614"/>
    </source>
</evidence>
<dbReference type="PANTHER" id="PTHR43384">
    <property type="entry name" value="SEPTUM SITE-DETERMINING PROTEIN MIND HOMOLOG, CHLOROPLASTIC-RELATED"/>
    <property type="match status" value="1"/>
</dbReference>
<dbReference type="GO" id="GO:0005524">
    <property type="term" value="F:ATP binding"/>
    <property type="evidence" value="ECO:0007669"/>
    <property type="project" value="TreeGrafter"/>
</dbReference>
<accession>A0A653EQ08</accession>
<dbReference type="AlphaFoldDB" id="A0A653EQ08"/>
<dbReference type="GO" id="GO:0051782">
    <property type="term" value="P:negative regulation of cell division"/>
    <property type="evidence" value="ECO:0007669"/>
    <property type="project" value="TreeGrafter"/>
</dbReference>
<feature type="domain" description="AAA" evidence="1">
    <location>
        <begin position="7"/>
        <end position="153"/>
    </location>
</feature>
<sequence>MGCAFPVAVLNLKGGVGKTTVVEALGSTFADVRNGGVIAVDLDSGDLAERHGRRHRVNMVDILADGSITRYLDERATAYKNGSGLDVLGLPDYAPSEWRIEHDDFVKAFSALKKHYSVVLVDCVKSMKSTVMKAVLLESRALVIVSDASVDALKKTRVTLNWLRDNGYQRLLESTVLAVNHIDRRRTNASVSTELGQLVGRVACVVMLPFDRHLRDGTQVTLEQMSRKSRLRYLELAAVLGDMSSGAALQRDHPAEIGANPLSV</sequence>
<proteinExistence type="predicted"/>
<reference evidence="2" key="1">
    <citation type="submission" date="2019-05" db="EMBL/GenBank/DDBJ databases">
        <authorList>
            <person name="Naeem R."/>
            <person name="Antony C."/>
            <person name="Guan Q."/>
        </authorList>
    </citation>
    <scope>NUCLEOTIDE SEQUENCE</scope>
    <source>
        <strain evidence="2">2</strain>
    </source>
</reference>
<dbReference type="Pfam" id="PF13614">
    <property type="entry name" value="AAA_31"/>
    <property type="match status" value="1"/>
</dbReference>
<organism evidence="2">
    <name type="scientific">Mycobacterium riyadhense</name>
    <dbReference type="NCBI Taxonomy" id="486698"/>
    <lineage>
        <taxon>Bacteria</taxon>
        <taxon>Bacillati</taxon>
        <taxon>Actinomycetota</taxon>
        <taxon>Actinomycetes</taxon>
        <taxon>Mycobacteriales</taxon>
        <taxon>Mycobacteriaceae</taxon>
        <taxon>Mycobacterium</taxon>
    </lineage>
</organism>
<dbReference type="PANTHER" id="PTHR43384:SF14">
    <property type="entry name" value="ESX-1 SECRETION-ASSOCIATED PROTEIN ESPI"/>
    <property type="match status" value="1"/>
</dbReference>
<dbReference type="InterPro" id="IPR027417">
    <property type="entry name" value="P-loop_NTPase"/>
</dbReference>
<evidence type="ECO:0000313" key="2">
    <source>
        <dbReference type="EMBL" id="VTO98855.1"/>
    </source>
</evidence>
<dbReference type="GO" id="GO:0009898">
    <property type="term" value="C:cytoplasmic side of plasma membrane"/>
    <property type="evidence" value="ECO:0007669"/>
    <property type="project" value="TreeGrafter"/>
</dbReference>
<dbReference type="InterPro" id="IPR050625">
    <property type="entry name" value="ParA/MinD_ATPase"/>
</dbReference>
<dbReference type="EMBL" id="LR589088">
    <property type="protein sequence ID" value="VTO98855.1"/>
    <property type="molecule type" value="Genomic_DNA"/>
</dbReference>
<dbReference type="SUPFAM" id="SSF52540">
    <property type="entry name" value="P-loop containing nucleoside triphosphate hydrolases"/>
    <property type="match status" value="1"/>
</dbReference>
<dbReference type="InterPro" id="IPR025669">
    <property type="entry name" value="AAA_dom"/>
</dbReference>
<protein>
    <submittedName>
        <fullName evidence="2">CobQ/CobB/MinD/ParA nucleotide binding domain protein</fullName>
    </submittedName>
</protein>
<name>A0A653EQ08_9MYCO</name>